<evidence type="ECO:0000313" key="3">
    <source>
        <dbReference type="Proteomes" id="UP000237755"/>
    </source>
</evidence>
<dbReference type="Proteomes" id="UP000237755">
    <property type="component" value="Unassembled WGS sequence"/>
</dbReference>
<evidence type="ECO:0000313" key="2">
    <source>
        <dbReference type="EMBL" id="PPL14770.1"/>
    </source>
</evidence>
<comment type="caution">
    <text evidence="2">The sequence shown here is derived from an EMBL/GenBank/DDBJ whole genome shotgun (WGS) entry which is preliminary data.</text>
</comment>
<name>A0ABX5ARG8_9MICO</name>
<keyword evidence="3" id="KW-1185">Reference proteome</keyword>
<evidence type="ECO:0000256" key="1">
    <source>
        <dbReference type="SAM" id="MobiDB-lite"/>
    </source>
</evidence>
<dbReference type="RefSeq" id="WP_104477324.1">
    <property type="nucleotide sequence ID" value="NZ_MPZN01000080.1"/>
</dbReference>
<feature type="region of interest" description="Disordered" evidence="1">
    <location>
        <begin position="46"/>
        <end position="85"/>
    </location>
</feature>
<accession>A0ABX5ARG8</accession>
<proteinExistence type="predicted"/>
<sequence>MTGSPRSLVSGLLVAAGLGVSAVAVVGLALTAAATPMVGIVLQPGASGAGQQPAASGNGAAAGGTADDAVDDDEEALDRPLDPLTADSRAVIDTDRERAQFAALQDECMAEAGFDWWDAARANTPAGEPWWLAEISPNEATAVYAALHGESASAEYRWEQAGCYGYALHETGNDNNH</sequence>
<reference evidence="2 3" key="1">
    <citation type="journal article" date="2008" name="Int. J. Syst. Evol. Microbiol.">
        <title>Leifsonia pindariensis sp. nov., isolated from the Pindari glacier of the Indian Himalayas, and emended description of the genus Leifsonia.</title>
        <authorList>
            <person name="Reddy G.S."/>
            <person name="Prabagaran S.R."/>
            <person name="Shivaji S."/>
        </authorList>
    </citation>
    <scope>NUCLEOTIDE SEQUENCE [LARGE SCALE GENOMIC DNA]</scope>
    <source>
        <strain evidence="2 3">PON 10</strain>
    </source>
</reference>
<feature type="compositionally biased region" description="Low complexity" evidence="1">
    <location>
        <begin position="46"/>
        <end position="67"/>
    </location>
</feature>
<organism evidence="2 3">
    <name type="scientific">Microterricola pindariensis</name>
    <dbReference type="NCBI Taxonomy" id="478010"/>
    <lineage>
        <taxon>Bacteria</taxon>
        <taxon>Bacillati</taxon>
        <taxon>Actinomycetota</taxon>
        <taxon>Actinomycetes</taxon>
        <taxon>Micrococcales</taxon>
        <taxon>Microbacteriaceae</taxon>
        <taxon>Microterricola</taxon>
    </lineage>
</organism>
<dbReference type="EMBL" id="MPZN01000080">
    <property type="protein sequence ID" value="PPL14770.1"/>
    <property type="molecule type" value="Genomic_DNA"/>
</dbReference>
<gene>
    <name evidence="2" type="ORF">GY24_15525</name>
</gene>
<protein>
    <submittedName>
        <fullName evidence="2">Uncharacterized protein</fullName>
    </submittedName>
</protein>